<name>A0AAU9QY76_9VIBR</name>
<dbReference type="Proteomes" id="UP001295462">
    <property type="component" value="Unassembled WGS sequence"/>
</dbReference>
<reference evidence="1" key="1">
    <citation type="submission" date="2022-01" db="EMBL/GenBank/DDBJ databases">
        <authorList>
            <person name="Lagorce A."/>
        </authorList>
    </citation>
    <scope>NUCLEOTIDE SEQUENCE</scope>
    <source>
        <strain evidence="1">Th15_F1_A12</strain>
    </source>
</reference>
<evidence type="ECO:0000313" key="2">
    <source>
        <dbReference type="Proteomes" id="UP001295462"/>
    </source>
</evidence>
<comment type="caution">
    <text evidence="1">The sequence shown here is derived from an EMBL/GenBank/DDBJ whole genome shotgun (WGS) entry which is preliminary data.</text>
</comment>
<dbReference type="AlphaFoldDB" id="A0AAU9QY76"/>
<gene>
    <name evidence="1" type="ORF">THF1A12_960002</name>
</gene>
<dbReference type="RefSeq" id="WP_409929496.1">
    <property type="nucleotide sequence ID" value="NZ_CAKMUD010000156.1"/>
</dbReference>
<dbReference type="EMBL" id="CAKMUD010000156">
    <property type="protein sequence ID" value="CAH1604103.1"/>
    <property type="molecule type" value="Genomic_DNA"/>
</dbReference>
<organism evidence="1 2">
    <name type="scientific">Vibrio jasicida</name>
    <dbReference type="NCBI Taxonomy" id="766224"/>
    <lineage>
        <taxon>Bacteria</taxon>
        <taxon>Pseudomonadati</taxon>
        <taxon>Pseudomonadota</taxon>
        <taxon>Gammaproteobacteria</taxon>
        <taxon>Vibrionales</taxon>
        <taxon>Vibrionaceae</taxon>
        <taxon>Vibrio</taxon>
    </lineage>
</organism>
<protein>
    <submittedName>
        <fullName evidence="1">Uncharacterized protein</fullName>
    </submittedName>
</protein>
<accession>A0AAU9QY76</accession>
<evidence type="ECO:0000313" key="1">
    <source>
        <dbReference type="EMBL" id="CAH1604103.1"/>
    </source>
</evidence>
<sequence length="175" mass="19053">MQRQTGASVISFLFAFVIAGGALAITVALSSSLLRQGALREDFSSAMTDVFTYTEHAISAQWEASGCRAQLISPTVSQLVNDYDAPRYLLTTPYAIAIDLQTSPGSTFSVGIKVTVSLPQGMTGYSLKTPAMRVAQDVFITGRHLTLYRSMTTIQSQLQLQYFDGENGCMQQDFL</sequence>
<proteinExistence type="predicted"/>